<accession>A0A3Q7EYP6</accession>
<name>A0A3Q7EYP6_SOLLC</name>
<dbReference type="InterPro" id="IPR027443">
    <property type="entry name" value="IPNS-like_sf"/>
</dbReference>
<dbReference type="SUPFAM" id="SSF51197">
    <property type="entry name" value="Clavaminate synthase-like"/>
    <property type="match status" value="1"/>
</dbReference>
<protein>
    <recommendedName>
        <fullName evidence="3">Isopenicillin N synthase-like Fe(2+) 2OG dioxygenase domain-containing protein</fullName>
    </recommendedName>
</protein>
<organism evidence="1">
    <name type="scientific">Solanum lycopersicum</name>
    <name type="common">Tomato</name>
    <name type="synonym">Lycopersicon esculentum</name>
    <dbReference type="NCBI Taxonomy" id="4081"/>
    <lineage>
        <taxon>Eukaryota</taxon>
        <taxon>Viridiplantae</taxon>
        <taxon>Streptophyta</taxon>
        <taxon>Embryophyta</taxon>
        <taxon>Tracheophyta</taxon>
        <taxon>Spermatophyta</taxon>
        <taxon>Magnoliopsida</taxon>
        <taxon>eudicotyledons</taxon>
        <taxon>Gunneridae</taxon>
        <taxon>Pentapetalae</taxon>
        <taxon>asterids</taxon>
        <taxon>lamiids</taxon>
        <taxon>Solanales</taxon>
        <taxon>Solanaceae</taxon>
        <taxon>Solanoideae</taxon>
        <taxon>Solaneae</taxon>
        <taxon>Solanum</taxon>
        <taxon>Solanum subgen. Lycopersicon</taxon>
    </lineage>
</organism>
<evidence type="ECO:0000313" key="2">
    <source>
        <dbReference type="Proteomes" id="UP000004994"/>
    </source>
</evidence>
<dbReference type="InParanoid" id="A0A3Q7EYP6"/>
<reference evidence="1" key="2">
    <citation type="submission" date="2019-01" db="UniProtKB">
        <authorList>
            <consortium name="EnsemblPlants"/>
        </authorList>
    </citation>
    <scope>IDENTIFICATION</scope>
    <source>
        <strain evidence="1">cv. Heinz 1706</strain>
    </source>
</reference>
<sequence>MSKRLSGNNFILCIIQAWTNGRLHSPVHRVEMARESDRCSIQLFSLSKPGHFIELKFFGLLGYGDTEAGYTTPPSDLFKAYYGI</sequence>
<dbReference type="EnsemblPlants" id="Solyc02g062467.1.1">
    <property type="protein sequence ID" value="Solyc02g062467.1.1"/>
    <property type="gene ID" value="Solyc02g062467.1"/>
</dbReference>
<dbReference type="AlphaFoldDB" id="A0A3Q7EYP6"/>
<evidence type="ECO:0000313" key="1">
    <source>
        <dbReference type="EnsemblPlants" id="Solyc02g062467.1.1"/>
    </source>
</evidence>
<proteinExistence type="predicted"/>
<dbReference type="Gene3D" id="2.60.120.330">
    <property type="entry name" value="B-lactam Antibiotic, Isopenicillin N Synthase, Chain"/>
    <property type="match status" value="1"/>
</dbReference>
<dbReference type="Proteomes" id="UP000004994">
    <property type="component" value="Chromosome 2"/>
</dbReference>
<keyword evidence="2" id="KW-1185">Reference proteome</keyword>
<reference evidence="1" key="1">
    <citation type="journal article" date="2012" name="Nature">
        <title>The tomato genome sequence provides insights into fleshy fruit evolution.</title>
        <authorList>
            <consortium name="Tomato Genome Consortium"/>
        </authorList>
    </citation>
    <scope>NUCLEOTIDE SEQUENCE [LARGE SCALE GENOMIC DNA]</scope>
    <source>
        <strain evidence="1">cv. Heinz 1706</strain>
    </source>
</reference>
<dbReference type="Gramene" id="Solyc02g062467.1.1">
    <property type="protein sequence ID" value="Solyc02g062467.1.1"/>
    <property type="gene ID" value="Solyc02g062467.1"/>
</dbReference>
<evidence type="ECO:0008006" key="3">
    <source>
        <dbReference type="Google" id="ProtNLM"/>
    </source>
</evidence>